<dbReference type="InterPro" id="IPR000477">
    <property type="entry name" value="RT_dom"/>
</dbReference>
<protein>
    <recommendedName>
        <fullName evidence="1">Reverse transcriptase domain-containing protein</fullName>
    </recommendedName>
</protein>
<reference evidence="2" key="1">
    <citation type="submission" date="2023-08" db="EMBL/GenBank/DDBJ databases">
        <authorList>
            <person name="Alioto T."/>
            <person name="Alioto T."/>
            <person name="Gomez Garrido J."/>
        </authorList>
    </citation>
    <scope>NUCLEOTIDE SEQUENCE</scope>
</reference>
<keyword evidence="3" id="KW-1185">Reference proteome</keyword>
<evidence type="ECO:0000313" key="3">
    <source>
        <dbReference type="Proteomes" id="UP001162480"/>
    </source>
</evidence>
<feature type="domain" description="Reverse transcriptase" evidence="1">
    <location>
        <begin position="163"/>
        <end position="262"/>
    </location>
</feature>
<evidence type="ECO:0000313" key="2">
    <source>
        <dbReference type="EMBL" id="CAI9725920.1"/>
    </source>
</evidence>
<gene>
    <name evidence="2" type="ORF">OCTVUL_1B017198</name>
</gene>
<name>A0AA36B0Y6_OCTVU</name>
<dbReference type="Proteomes" id="UP001162480">
    <property type="component" value="Chromosome 7"/>
</dbReference>
<accession>A0AA36B0Y6</accession>
<organism evidence="2 3">
    <name type="scientific">Octopus vulgaris</name>
    <name type="common">Common octopus</name>
    <dbReference type="NCBI Taxonomy" id="6645"/>
    <lineage>
        <taxon>Eukaryota</taxon>
        <taxon>Metazoa</taxon>
        <taxon>Spiralia</taxon>
        <taxon>Lophotrochozoa</taxon>
        <taxon>Mollusca</taxon>
        <taxon>Cephalopoda</taxon>
        <taxon>Coleoidea</taxon>
        <taxon>Octopodiformes</taxon>
        <taxon>Octopoda</taxon>
        <taxon>Incirrata</taxon>
        <taxon>Octopodidae</taxon>
        <taxon>Octopus</taxon>
    </lineage>
</organism>
<sequence>MIFRYYQIIYNARPTSPVLESRYVVHGKQIIIVSIYSIKERPEVLTTDKDKAELFAQPLISHSILDDAGHPFPDVFLQTDKLLHSCHITFAKAAAIVAQLHPCEATGPDSIPVIDLQKCSPELSSVLSRLFGKCISESCFPSLWKFPTVPRVFKNCGDRSNHRNYRPISLLPVNNKVFEINDFLVKYLDTNRLFSDSQYGFRAEQCTVITKRVYRTLNVTVQARAGSLDISKEFDRIWHPELLWKLQFFGVSGSMLNIISSFL</sequence>
<dbReference type="Pfam" id="PF00078">
    <property type="entry name" value="RVT_1"/>
    <property type="match status" value="1"/>
</dbReference>
<evidence type="ECO:0000259" key="1">
    <source>
        <dbReference type="Pfam" id="PF00078"/>
    </source>
</evidence>
<dbReference type="EMBL" id="OX597820">
    <property type="protein sequence ID" value="CAI9725920.1"/>
    <property type="molecule type" value="Genomic_DNA"/>
</dbReference>
<proteinExistence type="predicted"/>
<dbReference type="AlphaFoldDB" id="A0AA36B0Y6"/>
<dbReference type="PANTHER" id="PTHR19446">
    <property type="entry name" value="REVERSE TRANSCRIPTASES"/>
    <property type="match status" value="1"/>
</dbReference>